<accession>A0A9X3TSK4</accession>
<organism evidence="1 2">
    <name type="scientific">Brevibacillus thermoruber</name>
    <dbReference type="NCBI Taxonomy" id="33942"/>
    <lineage>
        <taxon>Bacteria</taxon>
        <taxon>Bacillati</taxon>
        <taxon>Bacillota</taxon>
        <taxon>Bacilli</taxon>
        <taxon>Bacillales</taxon>
        <taxon>Paenibacillaceae</taxon>
        <taxon>Brevibacillus</taxon>
    </lineage>
</organism>
<dbReference type="EMBL" id="JAPYYP010000020">
    <property type="protein sequence ID" value="MDA5109678.1"/>
    <property type="molecule type" value="Genomic_DNA"/>
</dbReference>
<sequence length="41" mass="4879">MPSSCAGSFDESPLAEVRYEETEHYQLTRRFLENPRAFWDI</sequence>
<evidence type="ECO:0000313" key="2">
    <source>
        <dbReference type="Proteomes" id="UP001151071"/>
    </source>
</evidence>
<proteinExistence type="predicted"/>
<gene>
    <name evidence="1" type="ORF">O3V59_15030</name>
</gene>
<name>A0A9X3TSK4_9BACL</name>
<dbReference type="Proteomes" id="UP001151071">
    <property type="component" value="Unassembled WGS sequence"/>
</dbReference>
<protein>
    <submittedName>
        <fullName evidence="1">Uncharacterized protein</fullName>
    </submittedName>
</protein>
<dbReference type="RefSeq" id="WP_271140457.1">
    <property type="nucleotide sequence ID" value="NZ_JAPYYP010000020.1"/>
</dbReference>
<reference evidence="1" key="1">
    <citation type="submission" date="2022-12" db="EMBL/GenBank/DDBJ databases">
        <title>Draft genome sequence of the thermophilic strain Brevibacillus thermoruber HT42, isolated from Los Humeros, Puebla, Mexico, with biotechnological potential.</title>
        <authorList>
            <person name="Lara Sanchez J."/>
            <person name="Solis Palacios R."/>
            <person name="Bustos Baena A.S."/>
            <person name="Ruz Baez A.E."/>
            <person name="Espinosa Luna G."/>
            <person name="Oliart Ros R.M."/>
        </authorList>
    </citation>
    <scope>NUCLEOTIDE SEQUENCE</scope>
    <source>
        <strain evidence="1">HT42</strain>
    </source>
</reference>
<keyword evidence="2" id="KW-1185">Reference proteome</keyword>
<evidence type="ECO:0000313" key="1">
    <source>
        <dbReference type="EMBL" id="MDA5109678.1"/>
    </source>
</evidence>
<dbReference type="AlphaFoldDB" id="A0A9X3TSK4"/>
<comment type="caution">
    <text evidence="1">The sequence shown here is derived from an EMBL/GenBank/DDBJ whole genome shotgun (WGS) entry which is preliminary data.</text>
</comment>